<gene>
    <name evidence="2" type="ORF">F511_34971</name>
</gene>
<name>A0A2Z7CDQ2_9LAMI</name>
<keyword evidence="3" id="KW-1185">Reference proteome</keyword>
<accession>A0A2Z7CDQ2</accession>
<dbReference type="EMBL" id="KQ999025">
    <property type="protein sequence ID" value="KZV42488.1"/>
    <property type="molecule type" value="Genomic_DNA"/>
</dbReference>
<evidence type="ECO:0000313" key="2">
    <source>
        <dbReference type="EMBL" id="KZV42488.1"/>
    </source>
</evidence>
<feature type="region of interest" description="Disordered" evidence="1">
    <location>
        <begin position="120"/>
        <end position="170"/>
    </location>
</feature>
<organism evidence="2 3">
    <name type="scientific">Dorcoceras hygrometricum</name>
    <dbReference type="NCBI Taxonomy" id="472368"/>
    <lineage>
        <taxon>Eukaryota</taxon>
        <taxon>Viridiplantae</taxon>
        <taxon>Streptophyta</taxon>
        <taxon>Embryophyta</taxon>
        <taxon>Tracheophyta</taxon>
        <taxon>Spermatophyta</taxon>
        <taxon>Magnoliopsida</taxon>
        <taxon>eudicotyledons</taxon>
        <taxon>Gunneridae</taxon>
        <taxon>Pentapetalae</taxon>
        <taxon>asterids</taxon>
        <taxon>lamiids</taxon>
        <taxon>Lamiales</taxon>
        <taxon>Gesneriaceae</taxon>
        <taxon>Didymocarpoideae</taxon>
        <taxon>Trichosporeae</taxon>
        <taxon>Loxocarpinae</taxon>
        <taxon>Dorcoceras</taxon>
    </lineage>
</organism>
<feature type="compositionally biased region" description="Polar residues" evidence="1">
    <location>
        <begin position="145"/>
        <end position="155"/>
    </location>
</feature>
<evidence type="ECO:0008006" key="4">
    <source>
        <dbReference type="Google" id="ProtNLM"/>
    </source>
</evidence>
<dbReference type="Proteomes" id="UP000250235">
    <property type="component" value="Unassembled WGS sequence"/>
</dbReference>
<proteinExistence type="predicted"/>
<evidence type="ECO:0000256" key="1">
    <source>
        <dbReference type="SAM" id="MobiDB-lite"/>
    </source>
</evidence>
<protein>
    <recommendedName>
        <fullName evidence="4">Spindle pole body component 110-like</fullName>
    </recommendedName>
</protein>
<evidence type="ECO:0000313" key="3">
    <source>
        <dbReference type="Proteomes" id="UP000250235"/>
    </source>
</evidence>
<dbReference type="AlphaFoldDB" id="A0A2Z7CDQ2"/>
<feature type="non-terminal residue" evidence="2">
    <location>
        <position position="1"/>
    </location>
</feature>
<reference evidence="2 3" key="1">
    <citation type="journal article" date="2015" name="Proc. Natl. Acad. Sci. U.S.A.">
        <title>The resurrection genome of Boea hygrometrica: A blueprint for survival of dehydration.</title>
        <authorList>
            <person name="Xiao L."/>
            <person name="Yang G."/>
            <person name="Zhang L."/>
            <person name="Yang X."/>
            <person name="Zhao S."/>
            <person name="Ji Z."/>
            <person name="Zhou Q."/>
            <person name="Hu M."/>
            <person name="Wang Y."/>
            <person name="Chen M."/>
            <person name="Xu Y."/>
            <person name="Jin H."/>
            <person name="Xiao X."/>
            <person name="Hu G."/>
            <person name="Bao F."/>
            <person name="Hu Y."/>
            <person name="Wan P."/>
            <person name="Li L."/>
            <person name="Deng X."/>
            <person name="Kuang T."/>
            <person name="Xiang C."/>
            <person name="Zhu J.K."/>
            <person name="Oliver M.J."/>
            <person name="He Y."/>
        </authorList>
    </citation>
    <scope>NUCLEOTIDE SEQUENCE [LARGE SCALE GENOMIC DNA]</scope>
    <source>
        <strain evidence="3">cv. XS01</strain>
    </source>
</reference>
<sequence>SLKTELTKLMIENDLLRNMSCELKSENGRLNEVMSSWTKSSVSLSKLHETQKPLNNKYGLGFSAGESSSEGTSTQSDLAYDKFKTMNFVKASVIHNAYESVKYDDQTSGKLNQKGKVGIGYIRPENSKPSWLKNRLEKDKAKASSKPSVPNQSRSGSKKVRSAWVSPNEI</sequence>